<gene>
    <name evidence="2" type="ORF">RclHR1_04270010</name>
</gene>
<evidence type="ECO:0000313" key="3">
    <source>
        <dbReference type="Proteomes" id="UP000247702"/>
    </source>
</evidence>
<dbReference type="EMBL" id="BEXD01003635">
    <property type="protein sequence ID" value="GBC01632.1"/>
    <property type="molecule type" value="Genomic_DNA"/>
</dbReference>
<accession>A0A2Z6RYS2</accession>
<sequence length="176" mass="20488">MVESSTPNLNNNNNNLDKDEVFGDELYDTIKAENKANKLLNNAAWQQRRRASQGSYNQNQQATQINYKKSNNNNYKGKTRNNNWKEKTLPLENDTQGGQSICQTNKNNQNSYKTPTIQTSMVLFFWKYMGNKDCITRLFSQIANASSIKSYPYFTMDLQSLRYCYIHIRDPRTAIK</sequence>
<feature type="compositionally biased region" description="Low complexity" evidence="1">
    <location>
        <begin position="66"/>
        <end position="82"/>
    </location>
</feature>
<comment type="caution">
    <text evidence="2">The sequence shown here is derived from an EMBL/GenBank/DDBJ whole genome shotgun (WGS) entry which is preliminary data.</text>
</comment>
<protein>
    <submittedName>
        <fullName evidence="2">Uncharacterized protein</fullName>
    </submittedName>
</protein>
<proteinExistence type="predicted"/>
<evidence type="ECO:0000313" key="2">
    <source>
        <dbReference type="EMBL" id="GBC01632.1"/>
    </source>
</evidence>
<evidence type="ECO:0000256" key="1">
    <source>
        <dbReference type="SAM" id="MobiDB-lite"/>
    </source>
</evidence>
<dbReference type="AlphaFoldDB" id="A0A2Z6RYS2"/>
<keyword evidence="3" id="KW-1185">Reference proteome</keyword>
<name>A0A2Z6RYS2_9GLOM</name>
<reference evidence="2 3" key="1">
    <citation type="submission" date="2017-11" db="EMBL/GenBank/DDBJ databases">
        <title>The genome of Rhizophagus clarus HR1 reveals common genetic basis of auxotrophy among arbuscular mycorrhizal fungi.</title>
        <authorList>
            <person name="Kobayashi Y."/>
        </authorList>
    </citation>
    <scope>NUCLEOTIDE SEQUENCE [LARGE SCALE GENOMIC DNA]</scope>
    <source>
        <strain evidence="2 3">HR1</strain>
    </source>
</reference>
<dbReference type="Proteomes" id="UP000247702">
    <property type="component" value="Unassembled WGS sequence"/>
</dbReference>
<feature type="compositionally biased region" description="Polar residues" evidence="1">
    <location>
        <begin position="52"/>
        <end position="65"/>
    </location>
</feature>
<organism evidence="2 3">
    <name type="scientific">Rhizophagus clarus</name>
    <dbReference type="NCBI Taxonomy" id="94130"/>
    <lineage>
        <taxon>Eukaryota</taxon>
        <taxon>Fungi</taxon>
        <taxon>Fungi incertae sedis</taxon>
        <taxon>Mucoromycota</taxon>
        <taxon>Glomeromycotina</taxon>
        <taxon>Glomeromycetes</taxon>
        <taxon>Glomerales</taxon>
        <taxon>Glomeraceae</taxon>
        <taxon>Rhizophagus</taxon>
    </lineage>
</organism>
<feature type="region of interest" description="Disordered" evidence="1">
    <location>
        <begin position="50"/>
        <end position="87"/>
    </location>
</feature>